<protein>
    <recommendedName>
        <fullName evidence="1">HTH cro/C1-type domain-containing protein</fullName>
    </recommendedName>
</protein>
<dbReference type="InterPro" id="IPR001387">
    <property type="entry name" value="Cro/C1-type_HTH"/>
</dbReference>
<evidence type="ECO:0000313" key="2">
    <source>
        <dbReference type="EMBL" id="GGJ53175.1"/>
    </source>
</evidence>
<dbReference type="EMBL" id="BMOD01000026">
    <property type="protein sequence ID" value="GGJ53175.1"/>
    <property type="molecule type" value="Genomic_DNA"/>
</dbReference>
<name>A0ABQ2DEK9_9DEIO</name>
<comment type="caution">
    <text evidence="2">The sequence shown here is derived from an EMBL/GenBank/DDBJ whole genome shotgun (WGS) entry which is preliminary data.</text>
</comment>
<dbReference type="Proteomes" id="UP000632222">
    <property type="component" value="Unassembled WGS sequence"/>
</dbReference>
<reference evidence="3" key="1">
    <citation type="journal article" date="2019" name="Int. J. Syst. Evol. Microbiol.">
        <title>The Global Catalogue of Microorganisms (GCM) 10K type strain sequencing project: providing services to taxonomists for standard genome sequencing and annotation.</title>
        <authorList>
            <consortium name="The Broad Institute Genomics Platform"/>
            <consortium name="The Broad Institute Genome Sequencing Center for Infectious Disease"/>
            <person name="Wu L."/>
            <person name="Ma J."/>
        </authorList>
    </citation>
    <scope>NUCLEOTIDE SEQUENCE [LARGE SCALE GENOMIC DNA]</scope>
    <source>
        <strain evidence="3">JCM 14370</strain>
    </source>
</reference>
<dbReference type="Gene3D" id="1.10.260.40">
    <property type="entry name" value="lambda repressor-like DNA-binding domains"/>
    <property type="match status" value="1"/>
</dbReference>
<organism evidence="2 3">
    <name type="scientific">Deinococcus roseus</name>
    <dbReference type="NCBI Taxonomy" id="392414"/>
    <lineage>
        <taxon>Bacteria</taxon>
        <taxon>Thermotogati</taxon>
        <taxon>Deinococcota</taxon>
        <taxon>Deinococci</taxon>
        <taxon>Deinococcales</taxon>
        <taxon>Deinococcaceae</taxon>
        <taxon>Deinococcus</taxon>
    </lineage>
</organism>
<dbReference type="InterPro" id="IPR010982">
    <property type="entry name" value="Lambda_DNA-bd_dom_sf"/>
</dbReference>
<sequence length="73" mass="7866">MTMNREDLAGVLRDALVQKGWSIADLAKNSGVSYESARRALKGIGSIELETVTKLLVAINKNLEISEGDSNGF</sequence>
<feature type="domain" description="HTH cro/C1-type" evidence="1">
    <location>
        <begin position="12"/>
        <end position="66"/>
    </location>
</feature>
<dbReference type="PROSITE" id="PS50943">
    <property type="entry name" value="HTH_CROC1"/>
    <property type="match status" value="1"/>
</dbReference>
<proteinExistence type="predicted"/>
<gene>
    <name evidence="2" type="ORF">GCM10008938_43950</name>
</gene>
<keyword evidence="3" id="KW-1185">Reference proteome</keyword>
<accession>A0ABQ2DEK9</accession>
<dbReference type="SUPFAM" id="SSF47413">
    <property type="entry name" value="lambda repressor-like DNA-binding domains"/>
    <property type="match status" value="1"/>
</dbReference>
<dbReference type="CDD" id="cd00093">
    <property type="entry name" value="HTH_XRE"/>
    <property type="match status" value="1"/>
</dbReference>
<dbReference type="Pfam" id="PF01381">
    <property type="entry name" value="HTH_3"/>
    <property type="match status" value="1"/>
</dbReference>
<evidence type="ECO:0000259" key="1">
    <source>
        <dbReference type="PROSITE" id="PS50943"/>
    </source>
</evidence>
<dbReference type="SMART" id="SM00530">
    <property type="entry name" value="HTH_XRE"/>
    <property type="match status" value="1"/>
</dbReference>
<evidence type="ECO:0000313" key="3">
    <source>
        <dbReference type="Proteomes" id="UP000632222"/>
    </source>
</evidence>